<evidence type="ECO:0000256" key="1">
    <source>
        <dbReference type="ARBA" id="ARBA00007274"/>
    </source>
</evidence>
<dbReference type="SUPFAM" id="SSF51161">
    <property type="entry name" value="Trimeric LpxA-like enzymes"/>
    <property type="match status" value="1"/>
</dbReference>
<dbReference type="InterPro" id="IPR018357">
    <property type="entry name" value="Hexapep_transf_CS"/>
</dbReference>
<organism evidence="5">
    <name type="scientific">Roseomonas mucosa</name>
    <dbReference type="NCBI Taxonomy" id="207340"/>
    <lineage>
        <taxon>Bacteria</taxon>
        <taxon>Pseudomonadati</taxon>
        <taxon>Pseudomonadota</taxon>
        <taxon>Alphaproteobacteria</taxon>
        <taxon>Acetobacterales</taxon>
        <taxon>Roseomonadaceae</taxon>
        <taxon>Roseomonas</taxon>
    </lineage>
</organism>
<dbReference type="GO" id="GO:0008811">
    <property type="term" value="F:chloramphenicol O-acetyltransferase activity"/>
    <property type="evidence" value="ECO:0007669"/>
    <property type="project" value="UniProtKB-EC"/>
</dbReference>
<dbReference type="InterPro" id="IPR050179">
    <property type="entry name" value="Trans_hexapeptide_repeat"/>
</dbReference>
<reference evidence="5" key="1">
    <citation type="submission" date="2017-12" db="EMBL/GenBank/DDBJ databases">
        <authorList>
            <person name="Martens C."/>
            <person name="Dahlstrom E."/>
            <person name="Barbian K."/>
            <person name="Sykora L."/>
            <person name="Ricklefs S."/>
            <person name="Bruno D."/>
            <person name="Anzick I."/>
            <person name="Myles I."/>
            <person name="Datta S.K."/>
        </authorList>
    </citation>
    <scope>NUCLEOTIDE SEQUENCE</scope>
    <source>
        <strain evidence="5">AD2</strain>
    </source>
</reference>
<sequence length="140" mass="15646">MAFEDAGVTDYNFYPAPQKPDPVIEHDVWIGEGVTIAKGITIGTGSIIAAKSVVTKDVEPYSIVAGVPAKLIRKRFSEDLISQLLISEWWCYKFQDFCKMPLDNPELFLDRLEKDIAAGKLAKWNPTLIDVEKTLRSASE</sequence>
<dbReference type="EC" id="2.3.1.28" evidence="5"/>
<dbReference type="PANTHER" id="PTHR43300:SF11">
    <property type="entry name" value="ACETYLTRANSFERASE RV3034C-RELATED"/>
    <property type="match status" value="1"/>
</dbReference>
<evidence type="ECO:0000313" key="5">
    <source>
        <dbReference type="EMBL" id="AWV21967.1"/>
    </source>
</evidence>
<comment type="similarity">
    <text evidence="1">Belongs to the transferase hexapeptide repeat family.</text>
</comment>
<dbReference type="Pfam" id="PF00132">
    <property type="entry name" value="Hexapep"/>
    <property type="match status" value="1"/>
</dbReference>
<dbReference type="PROSITE" id="PS00101">
    <property type="entry name" value="HEXAPEP_TRANSFERASES"/>
    <property type="match status" value="1"/>
</dbReference>
<dbReference type="InterPro" id="IPR001451">
    <property type="entry name" value="Hexapep"/>
</dbReference>
<dbReference type="CDD" id="cd03349">
    <property type="entry name" value="LbH_XAT"/>
    <property type="match status" value="1"/>
</dbReference>
<accession>A0A4Y1MVH0</accession>
<evidence type="ECO:0000256" key="3">
    <source>
        <dbReference type="ARBA" id="ARBA00022737"/>
    </source>
</evidence>
<dbReference type="PANTHER" id="PTHR43300">
    <property type="entry name" value="ACETYLTRANSFERASE"/>
    <property type="match status" value="1"/>
</dbReference>
<proteinExistence type="inferred from homology"/>
<dbReference type="EMBL" id="CP025189">
    <property type="protein sequence ID" value="AWV21967.1"/>
    <property type="molecule type" value="Genomic_DNA"/>
</dbReference>
<dbReference type="AlphaFoldDB" id="A0A4Y1MVH0"/>
<dbReference type="InterPro" id="IPR011004">
    <property type="entry name" value="Trimer_LpxA-like_sf"/>
</dbReference>
<protein>
    <submittedName>
        <fullName evidence="5">Chloramphenicol acetyltransferase</fullName>
        <ecNumber evidence="5">2.3.1.28</ecNumber>
    </submittedName>
</protein>
<evidence type="ECO:0000256" key="4">
    <source>
        <dbReference type="ARBA" id="ARBA00023315"/>
    </source>
</evidence>
<keyword evidence="2 5" id="KW-0808">Transferase</keyword>
<evidence type="ECO:0000256" key="2">
    <source>
        <dbReference type="ARBA" id="ARBA00022679"/>
    </source>
</evidence>
<keyword evidence="4 5" id="KW-0012">Acyltransferase</keyword>
<keyword evidence="3" id="KW-0677">Repeat</keyword>
<gene>
    <name evidence="5" type="ORF">RADP37_01077</name>
</gene>
<name>A0A4Y1MVH0_9PROT</name>
<dbReference type="Gene3D" id="2.160.10.10">
    <property type="entry name" value="Hexapeptide repeat proteins"/>
    <property type="match status" value="1"/>
</dbReference>